<evidence type="ECO:0000256" key="8">
    <source>
        <dbReference type="ARBA" id="ARBA00022989"/>
    </source>
</evidence>
<dbReference type="InterPro" id="IPR027359">
    <property type="entry name" value="Volt_channel_dom_sf"/>
</dbReference>
<keyword evidence="9" id="KW-0406">Ion transport</keyword>
<gene>
    <name evidence="15" type="ORF">PCOS0759_LOCUS9390</name>
</gene>
<evidence type="ECO:0000256" key="11">
    <source>
        <dbReference type="ARBA" id="ARBA00023303"/>
    </source>
</evidence>
<evidence type="ECO:0000259" key="14">
    <source>
        <dbReference type="Pfam" id="PF00520"/>
    </source>
</evidence>
<keyword evidence="11" id="KW-0407">Ion channel</keyword>
<feature type="domain" description="Ion transport" evidence="14">
    <location>
        <begin position="291"/>
        <end position="450"/>
    </location>
</feature>
<feature type="transmembrane region" description="Helical" evidence="13">
    <location>
        <begin position="361"/>
        <end position="383"/>
    </location>
</feature>
<evidence type="ECO:0000256" key="1">
    <source>
        <dbReference type="ARBA" id="ARBA00004141"/>
    </source>
</evidence>
<feature type="transmembrane region" description="Helical" evidence="13">
    <location>
        <begin position="303"/>
        <end position="324"/>
    </location>
</feature>
<evidence type="ECO:0000256" key="6">
    <source>
        <dbReference type="ARBA" id="ARBA00022882"/>
    </source>
</evidence>
<organism evidence="15">
    <name type="scientific">Percolomonas cosmopolitus</name>
    <dbReference type="NCBI Taxonomy" id="63605"/>
    <lineage>
        <taxon>Eukaryota</taxon>
        <taxon>Discoba</taxon>
        <taxon>Heterolobosea</taxon>
        <taxon>Tetramitia</taxon>
        <taxon>Eutetramitia</taxon>
        <taxon>Percolomonadidae</taxon>
        <taxon>Percolomonas</taxon>
    </lineage>
</organism>
<evidence type="ECO:0000256" key="4">
    <source>
        <dbReference type="ARBA" id="ARBA00022692"/>
    </source>
</evidence>
<dbReference type="SUPFAM" id="SSF81324">
    <property type="entry name" value="Voltage-gated potassium channels"/>
    <property type="match status" value="1"/>
</dbReference>
<feature type="compositionally biased region" description="Polar residues" evidence="12">
    <location>
        <begin position="256"/>
        <end position="279"/>
    </location>
</feature>
<dbReference type="Gene3D" id="1.20.120.350">
    <property type="entry name" value="Voltage-gated potassium channels. Chain C"/>
    <property type="match status" value="2"/>
</dbReference>
<feature type="compositionally biased region" description="Polar residues" evidence="12">
    <location>
        <begin position="223"/>
        <end position="237"/>
    </location>
</feature>
<keyword evidence="7" id="KW-0630">Potassium</keyword>
<dbReference type="InterPro" id="IPR028325">
    <property type="entry name" value="VG_K_chnl"/>
</dbReference>
<protein>
    <recommendedName>
        <fullName evidence="14">Ion transport domain-containing protein</fullName>
    </recommendedName>
</protein>
<feature type="compositionally biased region" description="Low complexity" evidence="12">
    <location>
        <begin position="246"/>
        <end position="255"/>
    </location>
</feature>
<feature type="region of interest" description="Disordered" evidence="12">
    <location>
        <begin position="38"/>
        <end position="89"/>
    </location>
</feature>
<dbReference type="Gene3D" id="1.10.287.70">
    <property type="match status" value="1"/>
</dbReference>
<accession>A0A7S1PI22</accession>
<evidence type="ECO:0000256" key="5">
    <source>
        <dbReference type="ARBA" id="ARBA00022826"/>
    </source>
</evidence>
<keyword evidence="8 13" id="KW-1133">Transmembrane helix</keyword>
<keyword evidence="3" id="KW-0633">Potassium transport</keyword>
<evidence type="ECO:0000256" key="13">
    <source>
        <dbReference type="SAM" id="Phobius"/>
    </source>
</evidence>
<dbReference type="InterPro" id="IPR005821">
    <property type="entry name" value="Ion_trans_dom"/>
</dbReference>
<keyword evidence="2" id="KW-0813">Transport</keyword>
<feature type="region of interest" description="Disordered" evidence="12">
    <location>
        <begin position="215"/>
        <end position="279"/>
    </location>
</feature>
<evidence type="ECO:0000256" key="9">
    <source>
        <dbReference type="ARBA" id="ARBA00023065"/>
    </source>
</evidence>
<evidence type="ECO:0000256" key="10">
    <source>
        <dbReference type="ARBA" id="ARBA00023136"/>
    </source>
</evidence>
<dbReference type="GO" id="GO:0005249">
    <property type="term" value="F:voltage-gated potassium channel activity"/>
    <property type="evidence" value="ECO:0007669"/>
    <property type="project" value="InterPro"/>
</dbReference>
<name>A0A7S1PI22_9EUKA</name>
<dbReference type="EMBL" id="HBGD01011375">
    <property type="protein sequence ID" value="CAD9086136.1"/>
    <property type="molecule type" value="Transcribed_RNA"/>
</dbReference>
<dbReference type="GO" id="GO:0001508">
    <property type="term" value="P:action potential"/>
    <property type="evidence" value="ECO:0007669"/>
    <property type="project" value="TreeGrafter"/>
</dbReference>
<evidence type="ECO:0000256" key="2">
    <source>
        <dbReference type="ARBA" id="ARBA00022448"/>
    </source>
</evidence>
<dbReference type="GO" id="GO:0008076">
    <property type="term" value="C:voltage-gated potassium channel complex"/>
    <property type="evidence" value="ECO:0007669"/>
    <property type="project" value="InterPro"/>
</dbReference>
<evidence type="ECO:0000256" key="7">
    <source>
        <dbReference type="ARBA" id="ARBA00022958"/>
    </source>
</evidence>
<dbReference type="PANTHER" id="PTHR11537">
    <property type="entry name" value="VOLTAGE-GATED POTASSIUM CHANNEL"/>
    <property type="match status" value="1"/>
</dbReference>
<evidence type="ECO:0000256" key="12">
    <source>
        <dbReference type="SAM" id="MobiDB-lite"/>
    </source>
</evidence>
<dbReference type="Pfam" id="PF00520">
    <property type="entry name" value="Ion_trans"/>
    <property type="match status" value="1"/>
</dbReference>
<feature type="region of interest" description="Disordered" evidence="12">
    <location>
        <begin position="1"/>
        <end position="25"/>
    </location>
</feature>
<keyword evidence="10 13" id="KW-0472">Membrane</keyword>
<keyword evidence="4 13" id="KW-0812">Transmembrane</keyword>
<reference evidence="15" key="1">
    <citation type="submission" date="2021-01" db="EMBL/GenBank/DDBJ databases">
        <authorList>
            <person name="Corre E."/>
            <person name="Pelletier E."/>
            <person name="Niang G."/>
            <person name="Scheremetjew M."/>
            <person name="Finn R."/>
            <person name="Kale V."/>
            <person name="Holt S."/>
            <person name="Cochrane G."/>
            <person name="Meng A."/>
            <person name="Brown T."/>
            <person name="Cohen L."/>
        </authorList>
    </citation>
    <scope>NUCLEOTIDE SEQUENCE</scope>
    <source>
        <strain evidence="15">WS</strain>
    </source>
</reference>
<keyword evidence="6" id="KW-0851">Voltage-gated channel</keyword>
<dbReference type="AlphaFoldDB" id="A0A7S1PI22"/>
<dbReference type="PANTHER" id="PTHR11537:SF254">
    <property type="entry name" value="POTASSIUM VOLTAGE-GATED CHANNEL PROTEIN SHAB"/>
    <property type="match status" value="1"/>
</dbReference>
<keyword evidence="5" id="KW-0631">Potassium channel</keyword>
<evidence type="ECO:0000313" key="15">
    <source>
        <dbReference type="EMBL" id="CAD9086136.1"/>
    </source>
</evidence>
<evidence type="ECO:0000256" key="3">
    <source>
        <dbReference type="ARBA" id="ARBA00022538"/>
    </source>
</evidence>
<comment type="subcellular location">
    <subcellularLocation>
        <location evidence="1">Membrane</location>
        <topology evidence="1">Multi-pass membrane protein</topology>
    </subcellularLocation>
</comment>
<feature type="transmembrane region" description="Helical" evidence="13">
    <location>
        <begin position="424"/>
        <end position="452"/>
    </location>
</feature>
<dbReference type="PRINTS" id="PR00169">
    <property type="entry name" value="KCHANNEL"/>
</dbReference>
<sequence length="582" mass="64714">MSHKGNSSHRAEAALPPSQKNPLPHLLIENDTQGHLAHKSNQQLHHCPVESSNQHHESGHSPDTPSPLHHWSSFNASHHHHHSPHPSKFQINKRNEQWKRGLRAFFEDPTSSRCASIFHLTQSVLIIISALCLCISTTKSLQNEELLFFFIEAVLSVLFTMEYLCRWVVVGLLDVGQDAKGFLSSGDDYSESGGVSLLGDDLDDSIEMEEHVDKLESARNEEQTNGNGADASSSVEGGSSDPPAGHVHSSSSVAANTPQPCSGTHPLHSTSSPPLQHTRPTFTHHPIRASLRFIFNWWNLIDLAAFLPFWIDAFLFLLGVQVYIEHFAIFRILRLIRIFRIFPFGIRVNLLIKAIRMNLNLLFSVLCMSAMSIVIFGTFIYFAEHSQQPEAFSSIPASLYFVTVSLSTTGYGDYVPKTFLGKIITAFIIAVGAVTLTLPGLIVSTTFASLSYQYDVSRRKKKIAQKMHRDTSKENTRGGAVMRRAGSFGQDASEDTKEFLQSRGSAAMAAPPSPMMMGSASIRAAEAFSSSEYKYASKSQLVALLKEKDSALLSQIHMMQRSMKEIMDTRHLLRATLERIER</sequence>
<proteinExistence type="predicted"/>